<organism evidence="1 2">
    <name type="scientific">Candidatus Saganbacteria bacterium CG08_land_8_20_14_0_20_45_16</name>
    <dbReference type="NCBI Taxonomy" id="2014293"/>
    <lineage>
        <taxon>Bacteria</taxon>
        <taxon>Bacillati</taxon>
        <taxon>Saganbacteria</taxon>
    </lineage>
</organism>
<comment type="caution">
    <text evidence="1">The sequence shown here is derived from an EMBL/GenBank/DDBJ whole genome shotgun (WGS) entry which is preliminary data.</text>
</comment>
<accession>A0A2H0Y198</accession>
<dbReference type="Proteomes" id="UP000231343">
    <property type="component" value="Unassembled WGS sequence"/>
</dbReference>
<reference evidence="1 2" key="1">
    <citation type="submission" date="2017-09" db="EMBL/GenBank/DDBJ databases">
        <title>Depth-based differentiation of microbial function through sediment-hosted aquifers and enrichment of novel symbionts in the deep terrestrial subsurface.</title>
        <authorList>
            <person name="Probst A.J."/>
            <person name="Ladd B."/>
            <person name="Jarett J.K."/>
            <person name="Geller-Mcgrath D.E."/>
            <person name="Sieber C.M."/>
            <person name="Emerson J.B."/>
            <person name="Anantharaman K."/>
            <person name="Thomas B.C."/>
            <person name="Malmstrom R."/>
            <person name="Stieglmeier M."/>
            <person name="Klingl A."/>
            <person name="Woyke T."/>
            <person name="Ryan C.M."/>
            <person name="Banfield J.F."/>
        </authorList>
    </citation>
    <scope>NUCLEOTIDE SEQUENCE [LARGE SCALE GENOMIC DNA]</scope>
    <source>
        <strain evidence="1">CG08_land_8_20_14_0_20_45_16</strain>
    </source>
</reference>
<name>A0A2H0Y198_UNCSA</name>
<dbReference type="AlphaFoldDB" id="A0A2H0Y198"/>
<protein>
    <submittedName>
        <fullName evidence="1">Uncharacterized protein</fullName>
    </submittedName>
</protein>
<dbReference type="EMBL" id="PEYM01000025">
    <property type="protein sequence ID" value="PIS31314.1"/>
    <property type="molecule type" value="Genomic_DNA"/>
</dbReference>
<proteinExistence type="predicted"/>
<evidence type="ECO:0000313" key="1">
    <source>
        <dbReference type="EMBL" id="PIS31314.1"/>
    </source>
</evidence>
<gene>
    <name evidence="1" type="ORF">COT42_01355</name>
</gene>
<sequence length="501" mass="56283">MVNRLPALSVNPQLAVELQRVQLPRFISKNLLRDFPRVAKILQSLYHNFSFPDCLTDLGYEVPLASSDEGLSPTFSRLGEGEKCALKRALASIMRSEESPEIKYAAAAFFSERLLEITHEVVRPFVEVAFDEDPEMFIEQPELAQRVVAADRDTAIKTLKYLQAKGRAVFAVADVMGIADKLELSLSQKMLLTLKGTEGEEQKKALEQALAVRAELPVDYLKELAFRWLQQVSPGYQPDLCCFVLDHNPESWLLTKVFELARTDTRVYELVALHQRVDFQQRLELHLGWEQLNLTAGAERSTHRRVGEALFTQAVTHDKQIKEDAIKVLAKVSWVGRFFVEERGKTGRIQQGLVRAALDDEVLFDLFCNRGKQRANKGFQADCRRFVASKARLAERLTIALRLLEVGANLDLKTILVEVRGNEELIGRCLKAAGLSFEAKIDFAFSFTFEKLPVDLLSALLSQATTSEQKSLVELELASLAMAAVKPTLLEDDSLPAAFMT</sequence>
<evidence type="ECO:0000313" key="2">
    <source>
        <dbReference type="Proteomes" id="UP000231343"/>
    </source>
</evidence>